<dbReference type="Proteomes" id="UP000192418">
    <property type="component" value="Unassembled WGS sequence"/>
</dbReference>
<proteinExistence type="predicted"/>
<gene>
    <name evidence="5" type="ORF">SAMN02746065_104200</name>
</gene>
<evidence type="ECO:0000259" key="4">
    <source>
        <dbReference type="PROSITE" id="PS50995"/>
    </source>
</evidence>
<dbReference type="PANTHER" id="PTHR42756:SF1">
    <property type="entry name" value="TRANSCRIPTIONAL REPRESSOR OF EMRAB OPERON"/>
    <property type="match status" value="1"/>
</dbReference>
<dbReference type="Pfam" id="PF12802">
    <property type="entry name" value="MarR_2"/>
    <property type="match status" value="1"/>
</dbReference>
<dbReference type="InterPro" id="IPR023187">
    <property type="entry name" value="Tscrpt_reg_MarR-type_CS"/>
</dbReference>
<keyword evidence="2 5" id="KW-0238">DNA-binding</keyword>
<dbReference type="InterPro" id="IPR036388">
    <property type="entry name" value="WH-like_DNA-bd_sf"/>
</dbReference>
<evidence type="ECO:0000256" key="2">
    <source>
        <dbReference type="ARBA" id="ARBA00023125"/>
    </source>
</evidence>
<dbReference type="InterPro" id="IPR000835">
    <property type="entry name" value="HTH_MarR-typ"/>
</dbReference>
<organism evidence="5 6">
    <name type="scientific">Desulfocicer vacuolatum DSM 3385</name>
    <dbReference type="NCBI Taxonomy" id="1121400"/>
    <lineage>
        <taxon>Bacteria</taxon>
        <taxon>Pseudomonadati</taxon>
        <taxon>Thermodesulfobacteriota</taxon>
        <taxon>Desulfobacteria</taxon>
        <taxon>Desulfobacterales</taxon>
        <taxon>Desulfobacteraceae</taxon>
        <taxon>Desulfocicer</taxon>
    </lineage>
</organism>
<dbReference type="GO" id="GO:0003700">
    <property type="term" value="F:DNA-binding transcription factor activity"/>
    <property type="evidence" value="ECO:0007669"/>
    <property type="project" value="InterPro"/>
</dbReference>
<accession>A0A1W2A6Y8</accession>
<dbReference type="PANTHER" id="PTHR42756">
    <property type="entry name" value="TRANSCRIPTIONAL REGULATOR, MARR"/>
    <property type="match status" value="1"/>
</dbReference>
<keyword evidence="6" id="KW-1185">Reference proteome</keyword>
<evidence type="ECO:0000313" key="6">
    <source>
        <dbReference type="Proteomes" id="UP000192418"/>
    </source>
</evidence>
<dbReference type="SUPFAM" id="SSF46785">
    <property type="entry name" value="Winged helix' DNA-binding domain"/>
    <property type="match status" value="1"/>
</dbReference>
<dbReference type="PROSITE" id="PS01117">
    <property type="entry name" value="HTH_MARR_1"/>
    <property type="match status" value="1"/>
</dbReference>
<dbReference type="InterPro" id="IPR036390">
    <property type="entry name" value="WH_DNA-bd_sf"/>
</dbReference>
<evidence type="ECO:0000313" key="5">
    <source>
        <dbReference type="EMBL" id="SMC56430.1"/>
    </source>
</evidence>
<keyword evidence="1" id="KW-0805">Transcription regulation</keyword>
<dbReference type="SMART" id="SM00347">
    <property type="entry name" value="HTH_MARR"/>
    <property type="match status" value="1"/>
</dbReference>
<dbReference type="AlphaFoldDB" id="A0A1W2A6Y8"/>
<sequence length="162" mass="18308">MTTKNIQLKNFELFDNPAFPNRDAKGMIIHLMDLEIGAAIRRRFEAAGAAITPENFMVLGVLAAKNGTHQSQLARLTHKNRHNMTRIIASLEQKGYVQRRSDEGDKRRLLVFLTDAGRAVLEEYAPIVAEFSALLFNGLSEEELKVMQQAHLRILSNLGFKF</sequence>
<dbReference type="Gene3D" id="1.10.10.10">
    <property type="entry name" value="Winged helix-like DNA-binding domain superfamily/Winged helix DNA-binding domain"/>
    <property type="match status" value="1"/>
</dbReference>
<name>A0A1W2A6Y8_9BACT</name>
<evidence type="ECO:0000256" key="1">
    <source>
        <dbReference type="ARBA" id="ARBA00023015"/>
    </source>
</evidence>
<dbReference type="EMBL" id="FWXY01000004">
    <property type="protein sequence ID" value="SMC56430.1"/>
    <property type="molecule type" value="Genomic_DNA"/>
</dbReference>
<dbReference type="OrthoDB" id="195851at2"/>
<reference evidence="5 6" key="1">
    <citation type="submission" date="2017-04" db="EMBL/GenBank/DDBJ databases">
        <authorList>
            <person name="Afonso C.L."/>
            <person name="Miller P.J."/>
            <person name="Scott M.A."/>
            <person name="Spackman E."/>
            <person name="Goraichik I."/>
            <person name="Dimitrov K.M."/>
            <person name="Suarez D.L."/>
            <person name="Swayne D.E."/>
        </authorList>
    </citation>
    <scope>NUCLEOTIDE SEQUENCE [LARGE SCALE GENOMIC DNA]</scope>
    <source>
        <strain evidence="5 6">DSM 3385</strain>
    </source>
</reference>
<dbReference type="PRINTS" id="PR00598">
    <property type="entry name" value="HTHMARR"/>
</dbReference>
<protein>
    <submittedName>
        <fullName evidence="5">DNA-binding transcriptional regulator, MarR family</fullName>
    </submittedName>
</protein>
<keyword evidence="3" id="KW-0804">Transcription</keyword>
<dbReference type="GO" id="GO:0003677">
    <property type="term" value="F:DNA binding"/>
    <property type="evidence" value="ECO:0007669"/>
    <property type="project" value="UniProtKB-KW"/>
</dbReference>
<feature type="domain" description="HTH marR-type" evidence="4">
    <location>
        <begin position="1"/>
        <end position="156"/>
    </location>
</feature>
<evidence type="ECO:0000256" key="3">
    <source>
        <dbReference type="ARBA" id="ARBA00023163"/>
    </source>
</evidence>
<dbReference type="STRING" id="1121400.SAMN02746065_104200"/>
<dbReference type="PROSITE" id="PS50995">
    <property type="entry name" value="HTH_MARR_2"/>
    <property type="match status" value="1"/>
</dbReference>